<feature type="transmembrane region" description="Helical" evidence="1">
    <location>
        <begin position="15"/>
        <end position="37"/>
    </location>
</feature>
<dbReference type="EMBL" id="CP073100">
    <property type="protein sequence ID" value="QUE50048.1"/>
    <property type="molecule type" value="Genomic_DNA"/>
</dbReference>
<evidence type="ECO:0000256" key="1">
    <source>
        <dbReference type="SAM" id="Phobius"/>
    </source>
</evidence>
<protein>
    <submittedName>
        <fullName evidence="2">Uncharacterized protein</fullName>
    </submittedName>
</protein>
<dbReference type="RefSeq" id="WP_211630137.1">
    <property type="nucleotide sequence ID" value="NZ_CP073100.1"/>
</dbReference>
<keyword evidence="1" id="KW-0812">Transmembrane</keyword>
<dbReference type="KEGG" id="lamb:KBB96_14370"/>
<dbReference type="Proteomes" id="UP000676169">
    <property type="component" value="Chromosome"/>
</dbReference>
<keyword evidence="1" id="KW-0472">Membrane</keyword>
<organism evidence="2 3">
    <name type="scientific">Luteolibacter ambystomatis</name>
    <dbReference type="NCBI Taxonomy" id="2824561"/>
    <lineage>
        <taxon>Bacteria</taxon>
        <taxon>Pseudomonadati</taxon>
        <taxon>Verrucomicrobiota</taxon>
        <taxon>Verrucomicrobiia</taxon>
        <taxon>Verrucomicrobiales</taxon>
        <taxon>Verrucomicrobiaceae</taxon>
        <taxon>Luteolibacter</taxon>
    </lineage>
</organism>
<accession>A0A975G761</accession>
<sequence>MAASQRSSGRAFRRYFLWLAVPFTVAMLLVSFLNTWVNPLWLTPAPWSDPGFAEYKPIHKYPRSGKAGLVRSGKWDTVMLGSSRVDIAFDPTLPQWQGRKVANLALRGGTLNEHLAMLTYAASHQKIDLAIIGIDLADVTNPITIPAGSGFDESPLAESNDEVERELRYISGVSTFVQTVKCMNYRFGKKPRLAAYSPEGQWVRQLDKRPLRQVLEKESFRWVDIFTRQRKASLEVKTAKTDALHGILKLCREKNIRLILCIPPNHAAYLTGFRLKHDPDPCFRTDRDAFTKVLADEAAAHPGGPQVELWDFNDFHPLNCEPLPPDSDHFAQYWADGTHALPSLGKTMLSRMMGWPVEDPKGADYGEKLDRSTLDARIQHIADGYERYKIEHPEDYRWVQENMEKFDR</sequence>
<dbReference type="AlphaFoldDB" id="A0A975G761"/>
<keyword evidence="1" id="KW-1133">Transmembrane helix</keyword>
<keyword evidence="3" id="KW-1185">Reference proteome</keyword>
<dbReference type="SUPFAM" id="SSF52266">
    <property type="entry name" value="SGNH hydrolase"/>
    <property type="match status" value="1"/>
</dbReference>
<proteinExistence type="predicted"/>
<evidence type="ECO:0000313" key="2">
    <source>
        <dbReference type="EMBL" id="QUE50048.1"/>
    </source>
</evidence>
<name>A0A975G761_9BACT</name>
<gene>
    <name evidence="2" type="ORF">KBB96_14370</name>
</gene>
<reference evidence="2" key="1">
    <citation type="submission" date="2021-04" db="EMBL/GenBank/DDBJ databases">
        <title>Luteolibacter sp. 32A isolated from the skin of an Anderson's salamander (Ambystoma andersonii).</title>
        <authorList>
            <person name="Spergser J."/>
            <person name="Busse H.-J."/>
        </authorList>
    </citation>
    <scope>NUCLEOTIDE SEQUENCE</scope>
    <source>
        <strain evidence="2">32A</strain>
    </source>
</reference>
<evidence type="ECO:0000313" key="3">
    <source>
        <dbReference type="Proteomes" id="UP000676169"/>
    </source>
</evidence>